<dbReference type="Proteomes" id="UP001221142">
    <property type="component" value="Unassembled WGS sequence"/>
</dbReference>
<reference evidence="1" key="1">
    <citation type="submission" date="2023-03" db="EMBL/GenBank/DDBJ databases">
        <title>Massive genome expansion in bonnet fungi (Mycena s.s.) driven by repeated elements and novel gene families across ecological guilds.</title>
        <authorList>
            <consortium name="Lawrence Berkeley National Laboratory"/>
            <person name="Harder C.B."/>
            <person name="Miyauchi S."/>
            <person name="Viragh M."/>
            <person name="Kuo A."/>
            <person name="Thoen E."/>
            <person name="Andreopoulos B."/>
            <person name="Lu D."/>
            <person name="Skrede I."/>
            <person name="Drula E."/>
            <person name="Henrissat B."/>
            <person name="Morin E."/>
            <person name="Kohler A."/>
            <person name="Barry K."/>
            <person name="LaButti K."/>
            <person name="Morin E."/>
            <person name="Salamov A."/>
            <person name="Lipzen A."/>
            <person name="Mereny Z."/>
            <person name="Hegedus B."/>
            <person name="Baldrian P."/>
            <person name="Stursova M."/>
            <person name="Weitz H."/>
            <person name="Taylor A."/>
            <person name="Grigoriev I.V."/>
            <person name="Nagy L.G."/>
            <person name="Martin F."/>
            <person name="Kauserud H."/>
        </authorList>
    </citation>
    <scope>NUCLEOTIDE SEQUENCE</scope>
    <source>
        <strain evidence="1">9284</strain>
    </source>
</reference>
<sequence>MSPQSLSLRYSDASKAWRMPFSLLVVTLRPLNPTPHQLAWFHGEKLIQEPCRLTWDESTAPLTLTIRSNAPVETLDVSRDVQSITYSDPDELTAQQLPLVQLTIQTGGAEQTWILRFDSHHREWSATRYRSFVQWFIARGKGNVSKCRPLVTETIWDTANV</sequence>
<evidence type="ECO:0000313" key="1">
    <source>
        <dbReference type="EMBL" id="KAJ7643981.1"/>
    </source>
</evidence>
<evidence type="ECO:0000313" key="2">
    <source>
        <dbReference type="Proteomes" id="UP001221142"/>
    </source>
</evidence>
<organism evidence="1 2">
    <name type="scientific">Roridomyces roridus</name>
    <dbReference type="NCBI Taxonomy" id="1738132"/>
    <lineage>
        <taxon>Eukaryota</taxon>
        <taxon>Fungi</taxon>
        <taxon>Dikarya</taxon>
        <taxon>Basidiomycota</taxon>
        <taxon>Agaricomycotina</taxon>
        <taxon>Agaricomycetes</taxon>
        <taxon>Agaricomycetidae</taxon>
        <taxon>Agaricales</taxon>
        <taxon>Marasmiineae</taxon>
        <taxon>Mycenaceae</taxon>
        <taxon>Roridomyces</taxon>
    </lineage>
</organism>
<protein>
    <submittedName>
        <fullName evidence="1">Uncharacterized protein</fullName>
    </submittedName>
</protein>
<dbReference type="AlphaFoldDB" id="A0AAD7FXS5"/>
<proteinExistence type="predicted"/>
<gene>
    <name evidence="1" type="ORF">FB45DRAFT_1020785</name>
</gene>
<keyword evidence="2" id="KW-1185">Reference proteome</keyword>
<name>A0AAD7FXS5_9AGAR</name>
<dbReference type="EMBL" id="JARKIF010000003">
    <property type="protein sequence ID" value="KAJ7643981.1"/>
    <property type="molecule type" value="Genomic_DNA"/>
</dbReference>
<comment type="caution">
    <text evidence="1">The sequence shown here is derived from an EMBL/GenBank/DDBJ whole genome shotgun (WGS) entry which is preliminary data.</text>
</comment>
<accession>A0AAD7FXS5</accession>